<sequence>MRITGVTQHHAENALDGSYRPTWIPGYPQATNEAEVIEVETDNGTVGYAASPSFAGGIGYEEQLSLFLVGKDPHELGSVRRGLETFDLLGPRPWHVEMALWDIIGKDAGKPVYELLGGTNREIRAYASTGEHKGVDERLAYVEERVSEGFEAVKLRLGRDDIEDDLRVAHRVSDEFPDLTLMADANMGWKARVVDEGRTWTFSEALRVARELDALGFEWLEEPLGRHDYAGYARLREKTDIAIAGGEFTDGVHELREMLRNDALDIVQPDCSVACGLGQAKSIADEAERAGVRYTPHSWTNGLGLVANLHIASATDARWFEYPYEPPFDPGARDFLLDEPLLHDDGRVSPPDEPGLGVDIDLGDD</sequence>
<dbReference type="SMART" id="SM00922">
    <property type="entry name" value="MR_MLE"/>
    <property type="match status" value="1"/>
</dbReference>
<keyword evidence="7" id="KW-1185">Reference proteome</keyword>
<organism evidence="6 7">
    <name type="scientific">Halorutilus salinus</name>
    <dbReference type="NCBI Taxonomy" id="2487751"/>
    <lineage>
        <taxon>Archaea</taxon>
        <taxon>Methanobacteriati</taxon>
        <taxon>Methanobacteriota</taxon>
        <taxon>Stenosarchaea group</taxon>
        <taxon>Halobacteria</taxon>
        <taxon>Halorutilales</taxon>
        <taxon>Halorutilaceae</taxon>
        <taxon>Halorutilus</taxon>
    </lineage>
</organism>
<dbReference type="Proteomes" id="UP001149411">
    <property type="component" value="Unassembled WGS sequence"/>
</dbReference>
<dbReference type="SFLD" id="SFLDG00179">
    <property type="entry name" value="mandelate_racemase"/>
    <property type="match status" value="1"/>
</dbReference>
<dbReference type="InterPro" id="IPR029017">
    <property type="entry name" value="Enolase-like_N"/>
</dbReference>
<dbReference type="AlphaFoldDB" id="A0A9Q4C2J8"/>
<name>A0A9Q4C2J8_9EURY</name>
<dbReference type="SUPFAM" id="SSF51604">
    <property type="entry name" value="Enolase C-terminal domain-like"/>
    <property type="match status" value="1"/>
</dbReference>
<dbReference type="Pfam" id="PF13378">
    <property type="entry name" value="MR_MLE_C"/>
    <property type="match status" value="1"/>
</dbReference>
<evidence type="ECO:0000256" key="4">
    <source>
        <dbReference type="SAM" id="MobiDB-lite"/>
    </source>
</evidence>
<dbReference type="GO" id="GO:0016052">
    <property type="term" value="P:carbohydrate catabolic process"/>
    <property type="evidence" value="ECO:0007669"/>
    <property type="project" value="TreeGrafter"/>
</dbReference>
<proteinExistence type="predicted"/>
<dbReference type="InterPro" id="IPR036849">
    <property type="entry name" value="Enolase-like_C_sf"/>
</dbReference>
<evidence type="ECO:0000256" key="3">
    <source>
        <dbReference type="ARBA" id="ARBA00022842"/>
    </source>
</evidence>
<accession>A0A9Q4C2J8</accession>
<dbReference type="Gene3D" id="3.20.20.120">
    <property type="entry name" value="Enolase-like C-terminal domain"/>
    <property type="match status" value="1"/>
</dbReference>
<dbReference type="CDD" id="cd03316">
    <property type="entry name" value="MR_like"/>
    <property type="match status" value="1"/>
</dbReference>
<dbReference type="PANTHER" id="PTHR13794:SF58">
    <property type="entry name" value="MITOCHONDRIAL ENOLASE SUPERFAMILY MEMBER 1"/>
    <property type="match status" value="1"/>
</dbReference>
<comment type="cofactor">
    <cofactor evidence="1">
        <name>Mg(2+)</name>
        <dbReference type="ChEBI" id="CHEBI:18420"/>
    </cofactor>
</comment>
<dbReference type="SUPFAM" id="SSF54826">
    <property type="entry name" value="Enolase N-terminal domain-like"/>
    <property type="match status" value="1"/>
</dbReference>
<dbReference type="GO" id="GO:0016836">
    <property type="term" value="F:hydro-lyase activity"/>
    <property type="evidence" value="ECO:0007669"/>
    <property type="project" value="TreeGrafter"/>
</dbReference>
<evidence type="ECO:0000259" key="5">
    <source>
        <dbReference type="SMART" id="SM00922"/>
    </source>
</evidence>
<reference evidence="6" key="1">
    <citation type="submission" date="2022-09" db="EMBL/GenBank/DDBJ databases">
        <title>Haloadaptaus new haloarchaeum isolated from saline soil.</title>
        <authorList>
            <person name="Duran-Viseras A."/>
            <person name="Sanchez-Porro C."/>
            <person name="Ventosa A."/>
        </authorList>
    </citation>
    <scope>NUCLEOTIDE SEQUENCE</scope>
    <source>
        <strain evidence="6">F3-133</strain>
    </source>
</reference>
<dbReference type="Gene3D" id="3.30.390.10">
    <property type="entry name" value="Enolase-like, N-terminal domain"/>
    <property type="match status" value="1"/>
</dbReference>
<evidence type="ECO:0000256" key="1">
    <source>
        <dbReference type="ARBA" id="ARBA00001946"/>
    </source>
</evidence>
<dbReference type="InterPro" id="IPR013341">
    <property type="entry name" value="Mandelate_racemase_N_dom"/>
</dbReference>
<dbReference type="InterPro" id="IPR013342">
    <property type="entry name" value="Mandelate_racemase_C"/>
</dbReference>
<feature type="region of interest" description="Disordered" evidence="4">
    <location>
        <begin position="342"/>
        <end position="365"/>
    </location>
</feature>
<dbReference type="SFLD" id="SFLDS00001">
    <property type="entry name" value="Enolase"/>
    <property type="match status" value="1"/>
</dbReference>
<dbReference type="Pfam" id="PF02746">
    <property type="entry name" value="MR_MLE_N"/>
    <property type="match status" value="1"/>
</dbReference>
<dbReference type="PANTHER" id="PTHR13794">
    <property type="entry name" value="ENOLASE SUPERFAMILY, MANDELATE RACEMASE"/>
    <property type="match status" value="1"/>
</dbReference>
<evidence type="ECO:0000313" key="6">
    <source>
        <dbReference type="EMBL" id="MCX2818700.1"/>
    </source>
</evidence>
<dbReference type="RefSeq" id="WP_266086542.1">
    <property type="nucleotide sequence ID" value="NZ_RKLV01000004.1"/>
</dbReference>
<comment type="caution">
    <text evidence="6">The sequence shown here is derived from an EMBL/GenBank/DDBJ whole genome shotgun (WGS) entry which is preliminary data.</text>
</comment>
<dbReference type="InterPro" id="IPR029065">
    <property type="entry name" value="Enolase_C-like"/>
</dbReference>
<gene>
    <name evidence="6" type="ORF">EGH25_04960</name>
</gene>
<dbReference type="InterPro" id="IPR046945">
    <property type="entry name" value="RHMD-like"/>
</dbReference>
<dbReference type="GO" id="GO:0000287">
    <property type="term" value="F:magnesium ion binding"/>
    <property type="evidence" value="ECO:0007669"/>
    <property type="project" value="TreeGrafter"/>
</dbReference>
<keyword evidence="2" id="KW-0479">Metal-binding</keyword>
<protein>
    <submittedName>
        <fullName evidence="6">Mandelate racemase/muconate lactonizing enzyme family protein</fullName>
    </submittedName>
</protein>
<evidence type="ECO:0000256" key="2">
    <source>
        <dbReference type="ARBA" id="ARBA00022723"/>
    </source>
</evidence>
<keyword evidence="3" id="KW-0460">Magnesium</keyword>
<dbReference type="EMBL" id="RKLV01000004">
    <property type="protein sequence ID" value="MCX2818700.1"/>
    <property type="molecule type" value="Genomic_DNA"/>
</dbReference>
<evidence type="ECO:0000313" key="7">
    <source>
        <dbReference type="Proteomes" id="UP001149411"/>
    </source>
</evidence>
<feature type="domain" description="Mandelate racemase/muconate lactonizing enzyme C-terminal" evidence="5">
    <location>
        <begin position="135"/>
        <end position="242"/>
    </location>
</feature>